<feature type="transmembrane region" description="Helical" evidence="1">
    <location>
        <begin position="25"/>
        <end position="47"/>
    </location>
</feature>
<accession>A0A1I8N7G4</accession>
<name>A0A1I8N7G4_MUSDO</name>
<dbReference type="Proteomes" id="UP001652621">
    <property type="component" value="Unplaced"/>
</dbReference>
<evidence type="ECO:0000256" key="1">
    <source>
        <dbReference type="SAM" id="Phobius"/>
    </source>
</evidence>
<gene>
    <name evidence="2" type="primary">101887376</name>
    <name evidence="4" type="synonym">LOC101887376</name>
</gene>
<organism evidence="2">
    <name type="scientific">Musca domestica</name>
    <name type="common">House fly</name>
    <dbReference type="NCBI Taxonomy" id="7370"/>
    <lineage>
        <taxon>Eukaryota</taxon>
        <taxon>Metazoa</taxon>
        <taxon>Ecdysozoa</taxon>
        <taxon>Arthropoda</taxon>
        <taxon>Hexapoda</taxon>
        <taxon>Insecta</taxon>
        <taxon>Pterygota</taxon>
        <taxon>Neoptera</taxon>
        <taxon>Endopterygota</taxon>
        <taxon>Diptera</taxon>
        <taxon>Brachycera</taxon>
        <taxon>Muscomorpha</taxon>
        <taxon>Muscoidea</taxon>
        <taxon>Muscidae</taxon>
        <taxon>Musca</taxon>
    </lineage>
</organism>
<evidence type="ECO:0000313" key="4">
    <source>
        <dbReference type="RefSeq" id="XP_011294467.1"/>
    </source>
</evidence>
<dbReference type="RefSeq" id="XP_011294467.1">
    <property type="nucleotide sequence ID" value="XM_011296165.2"/>
</dbReference>
<sequence length="269" mass="31785">MSKTVQKHTLAALFSFSHSLYVKDLLIVNSYTHTLFLDLFCLHIIALHTRNMKKFLIVAFIIKLAFADAVADIEHTPRYQLYESVIDKYLNIIWSPEIYQKAEEYINTLKKWSQSDERLQTTPIYNELQEEIEKCLQLLEALKKGQINSCQKQIALTKSHSNIGALLVSIKDETLRNDCVGKLFDFARPLRSFKAQRKEDFYKFLLQSMEKYLNENDSTVESEDVVEWYRKFSEQQNLFLVVKFIYLFPNERVHYVEKRKCQIQIVNGF</sequence>
<keyword evidence="1" id="KW-1133">Transmembrane helix</keyword>
<reference evidence="4" key="2">
    <citation type="submission" date="2025-04" db="UniProtKB">
        <authorList>
            <consortium name="RefSeq"/>
        </authorList>
    </citation>
    <scope>IDENTIFICATION</scope>
    <source>
        <strain evidence="4">Aabys</strain>
    </source>
</reference>
<dbReference type="GeneID" id="101887376"/>
<keyword evidence="1" id="KW-0472">Membrane</keyword>
<evidence type="ECO:0000313" key="3">
    <source>
        <dbReference type="Proteomes" id="UP001652621"/>
    </source>
</evidence>
<evidence type="ECO:0000313" key="2">
    <source>
        <dbReference type="EnsemblMetazoa" id="MDOA012358-PB"/>
    </source>
</evidence>
<reference evidence="2" key="1">
    <citation type="submission" date="2020-05" db="UniProtKB">
        <authorList>
            <consortium name="EnsemblMetazoa"/>
        </authorList>
    </citation>
    <scope>IDENTIFICATION</scope>
    <source>
        <strain evidence="2">Aabys</strain>
    </source>
</reference>
<dbReference type="VEuPathDB" id="VectorBase:MDOMA2_019143"/>
<dbReference type="KEGG" id="mde:101887376"/>
<dbReference type="EnsemblMetazoa" id="MDOA012358-RB">
    <property type="protein sequence ID" value="MDOA012358-PB"/>
    <property type="gene ID" value="MDOA012358"/>
</dbReference>
<keyword evidence="1" id="KW-0812">Transmembrane</keyword>
<protein>
    <submittedName>
        <fullName evidence="4">Uncharacterized protein LOC101887376</fullName>
    </submittedName>
</protein>
<dbReference type="VEuPathDB" id="VectorBase:MDOA012358"/>
<keyword evidence="3" id="KW-1185">Reference proteome</keyword>
<proteinExistence type="predicted"/>
<dbReference type="AlphaFoldDB" id="A0A1I8N7G4"/>